<sequence>MRFSDSIFGRLLEPINRRQFQAAVDRVDGDTYDKSFKSWDHLVALIYAQLSGHDSLRAVVTGFNANPQHHYHLGTDKLSRSTLPDANARRPAGIFAGTFPMLSAMADRQLRNEGTEMVRLIDASPIPLNKMCNWAAWNGHIRRMKFPTCVEVTAANVNDIEIGRQVPIRKGTTYVFDKGYCRFDWWQKINDSKAYPAKDQHPPSGGQAPYHPQA</sequence>
<reference evidence="4" key="1">
    <citation type="submission" date="2020-06" db="EMBL/GenBank/DDBJ databases">
        <title>Whole Genome Sequence of Bradyrhizobium sp. Strain 1S1.</title>
        <authorList>
            <person name="Bromfield E.S.P."/>
            <person name="Cloutier S."/>
        </authorList>
    </citation>
    <scope>NUCLEOTIDE SEQUENCE [LARGE SCALE GENOMIC DNA]</scope>
    <source>
        <strain evidence="4">1S1</strain>
    </source>
</reference>
<dbReference type="GO" id="GO:0004803">
    <property type="term" value="F:transposase activity"/>
    <property type="evidence" value="ECO:0007669"/>
    <property type="project" value="InterPro"/>
</dbReference>
<feature type="domain" description="Transposase IS4-like" evidence="2">
    <location>
        <begin position="143"/>
        <end position="196"/>
    </location>
</feature>
<evidence type="ECO:0000259" key="2">
    <source>
        <dbReference type="Pfam" id="PF01609"/>
    </source>
</evidence>
<feature type="domain" description="DUF4372" evidence="3">
    <location>
        <begin position="6"/>
        <end position="75"/>
    </location>
</feature>
<dbReference type="EMBL" id="JAAOLE020000002">
    <property type="protein sequence ID" value="NVI50247.1"/>
    <property type="molecule type" value="Genomic_DNA"/>
</dbReference>
<dbReference type="InterPro" id="IPR002559">
    <property type="entry name" value="Transposase_11"/>
</dbReference>
<dbReference type="InterPro" id="IPR025399">
    <property type="entry name" value="DUF4372"/>
</dbReference>
<evidence type="ECO:0000313" key="4">
    <source>
        <dbReference type="EMBL" id="NVI50247.1"/>
    </source>
</evidence>
<dbReference type="RefSeq" id="WP_166218316.1">
    <property type="nucleotide sequence ID" value="NZ_CP088290.1"/>
</dbReference>
<dbReference type="AlphaFoldDB" id="A0A974A6Z7"/>
<dbReference type="GO" id="GO:0006313">
    <property type="term" value="P:DNA transposition"/>
    <property type="evidence" value="ECO:0007669"/>
    <property type="project" value="InterPro"/>
</dbReference>
<dbReference type="Pfam" id="PF14294">
    <property type="entry name" value="DUF4372"/>
    <property type="match status" value="1"/>
</dbReference>
<comment type="caution">
    <text evidence="4">The sequence shown here is derived from an EMBL/GenBank/DDBJ whole genome shotgun (WGS) entry which is preliminary data.</text>
</comment>
<dbReference type="Pfam" id="PF01609">
    <property type="entry name" value="DDE_Tnp_1"/>
    <property type="match status" value="1"/>
</dbReference>
<dbReference type="GO" id="GO:0003677">
    <property type="term" value="F:DNA binding"/>
    <property type="evidence" value="ECO:0007669"/>
    <property type="project" value="InterPro"/>
</dbReference>
<protein>
    <submittedName>
        <fullName evidence="4">DUF4372 domain-containing protein</fullName>
    </submittedName>
</protein>
<gene>
    <name evidence="4" type="ORF">HAP48_046925</name>
</gene>
<evidence type="ECO:0000259" key="3">
    <source>
        <dbReference type="Pfam" id="PF14294"/>
    </source>
</evidence>
<accession>A0A974A6Z7</accession>
<evidence type="ECO:0000256" key="1">
    <source>
        <dbReference type="SAM" id="MobiDB-lite"/>
    </source>
</evidence>
<organism evidence="4">
    <name type="scientific">Bradyrhizobium septentrionale</name>
    <dbReference type="NCBI Taxonomy" id="1404411"/>
    <lineage>
        <taxon>Bacteria</taxon>
        <taxon>Pseudomonadati</taxon>
        <taxon>Pseudomonadota</taxon>
        <taxon>Alphaproteobacteria</taxon>
        <taxon>Hyphomicrobiales</taxon>
        <taxon>Nitrobacteraceae</taxon>
        <taxon>Bradyrhizobium</taxon>
    </lineage>
</organism>
<proteinExistence type="predicted"/>
<name>A0A974A6Z7_9BRAD</name>
<feature type="region of interest" description="Disordered" evidence="1">
    <location>
        <begin position="194"/>
        <end position="214"/>
    </location>
</feature>